<gene>
    <name evidence="1" type="ORF">GKC41_00510</name>
</gene>
<organism evidence="1 2">
    <name type="scientific">Bifidobacterium asteroides</name>
    <dbReference type="NCBI Taxonomy" id="1684"/>
    <lineage>
        <taxon>Bacteria</taxon>
        <taxon>Bacillati</taxon>
        <taxon>Actinomycetota</taxon>
        <taxon>Actinomycetes</taxon>
        <taxon>Bifidobacteriales</taxon>
        <taxon>Bifidobacteriaceae</taxon>
        <taxon>Bifidobacterium</taxon>
    </lineage>
</organism>
<accession>A0A6N7TU17</accession>
<evidence type="ECO:0000313" key="1">
    <source>
        <dbReference type="EMBL" id="MSD90157.1"/>
    </source>
</evidence>
<protein>
    <submittedName>
        <fullName evidence="1">Uncharacterized protein</fullName>
    </submittedName>
</protein>
<sequence>MSRRKSKPTLSPVWLPWIRDKLADWKDDLGRRTAIASGQPLDDSWRIGEPLRSSPIWWVSRDMATLAADTAEAGDLPDVRPPSGTGFMVFQDGLPFRLQDYPDSRSCRVDAIEWTVTPIGQTGTTLVTEVFSREPAYVRECDPRLPLGYVTFAHGRRPGILEDVLKAAWALSLQPTISETRAPRVTPLDRVPARYEQKEIPQVKMLLLRENLHRPGEQAEPGEKTREYSHRWIVRGFWREQPYGKNHALRRRQWIPPFVKGPADKPLIRRKTVHILR</sequence>
<name>A0A6N7TU17_9BIFI</name>
<proteinExistence type="predicted"/>
<comment type="caution">
    <text evidence="1">The sequence shown here is derived from an EMBL/GenBank/DDBJ whole genome shotgun (WGS) entry which is preliminary data.</text>
</comment>
<reference evidence="1 2" key="1">
    <citation type="submission" date="2019-11" db="EMBL/GenBank/DDBJ databases">
        <title>Draft Genome Sequence of Plant Growth-Promoting Rhizosphere-Associated Bacteria.</title>
        <authorList>
            <person name="Vasilyev I.Y."/>
            <person name="Radchenko V."/>
            <person name="Ilnitskaya E.V."/>
        </authorList>
    </citation>
    <scope>NUCLEOTIDE SEQUENCE [LARGE SCALE GENOMIC DNA]</scope>
    <source>
        <strain evidence="1 2">VRA_9sq_n</strain>
    </source>
</reference>
<dbReference type="OrthoDB" id="3360929at2"/>
<dbReference type="EMBL" id="WKKW01000001">
    <property type="protein sequence ID" value="MSD90157.1"/>
    <property type="molecule type" value="Genomic_DNA"/>
</dbReference>
<evidence type="ECO:0000313" key="2">
    <source>
        <dbReference type="Proteomes" id="UP000436357"/>
    </source>
</evidence>
<dbReference type="Proteomes" id="UP000436357">
    <property type="component" value="Unassembled WGS sequence"/>
</dbReference>
<dbReference type="AlphaFoldDB" id="A0A6N7TU17"/>